<organism evidence="3 4">
    <name type="scientific">Allacma fusca</name>
    <dbReference type="NCBI Taxonomy" id="39272"/>
    <lineage>
        <taxon>Eukaryota</taxon>
        <taxon>Metazoa</taxon>
        <taxon>Ecdysozoa</taxon>
        <taxon>Arthropoda</taxon>
        <taxon>Hexapoda</taxon>
        <taxon>Collembola</taxon>
        <taxon>Symphypleona</taxon>
        <taxon>Sminthuridae</taxon>
        <taxon>Allacma</taxon>
    </lineage>
</organism>
<feature type="signal peptide" evidence="2">
    <location>
        <begin position="1"/>
        <end position="21"/>
    </location>
</feature>
<feature type="compositionally biased region" description="Basic and acidic residues" evidence="1">
    <location>
        <begin position="466"/>
        <end position="478"/>
    </location>
</feature>
<evidence type="ECO:0000256" key="1">
    <source>
        <dbReference type="SAM" id="MobiDB-lite"/>
    </source>
</evidence>
<evidence type="ECO:0000256" key="2">
    <source>
        <dbReference type="SAM" id="SignalP"/>
    </source>
</evidence>
<dbReference type="EMBL" id="CAJVCH010570782">
    <property type="protein sequence ID" value="CAG7835849.1"/>
    <property type="molecule type" value="Genomic_DNA"/>
</dbReference>
<keyword evidence="4" id="KW-1185">Reference proteome</keyword>
<feature type="region of interest" description="Disordered" evidence="1">
    <location>
        <begin position="358"/>
        <end position="478"/>
    </location>
</feature>
<feature type="compositionally biased region" description="Basic residues" evidence="1">
    <location>
        <begin position="450"/>
        <end position="465"/>
    </location>
</feature>
<feature type="compositionally biased region" description="Basic and acidic residues" evidence="1">
    <location>
        <begin position="199"/>
        <end position="315"/>
    </location>
</feature>
<feature type="compositionally biased region" description="Basic and acidic residues" evidence="1">
    <location>
        <begin position="410"/>
        <end position="419"/>
    </location>
</feature>
<feature type="compositionally biased region" description="Basic and acidic residues" evidence="1">
    <location>
        <begin position="439"/>
        <end position="449"/>
    </location>
</feature>
<proteinExistence type="predicted"/>
<keyword evidence="2" id="KW-0732">Signal</keyword>
<feature type="compositionally biased region" description="Acidic residues" evidence="1">
    <location>
        <begin position="149"/>
        <end position="172"/>
    </location>
</feature>
<sequence length="595" mass="67997">MTKIVSHLLIIWLFGLTTVDFLHVIASSVITAKNNDTDLITSVARAQHFVKKRQLESKPDFHSKTVDPNLIAKLARAKLGASHRFRRAGAHFEEDAVTRDLETTQVETAEAAIDAEQAKDSSIEALLASSKLQQDLEANPNLHARSQNETDDSSDNEDENDKQDEDDQEDDSDHLQEYNHDDEDREEEDENDDSANDEDDHKDVNAHEIIVEDDDVTVKDLDIDLNTKGDQTGKGEDKNNKYDSDIKHRDKEHSEKEHEDKDKKQGSKDEEHGDKDKKHGSKDEEHGDTEKKYGDKDKKHGNKDDEHKDKQKGKGDTGPSVCQGLLDFKRMSDDFRSRLQHLIEQEEDVVKRLENWEKSLEDGPDEPSKRRPHKKGSTDNKKHSKPKTKACVIVEEDDEPKPGKKKPKPHSREKAEKGHSKNHKSMSSDEQKGIPIVEAHIRSPEESVSNRRHGYRRFRTKKSRKVIRESDPRTHKDISGDIDLENIYWVKPNNYNSPSDSEASKDVLNKIYKNGQDVLIIPISSKFRNTREVAESFLESFSPTLHKTKRNAGGEADEDTEPKSILNWNKGSKVTEAQNANEKMNKKFKMTIRRV</sequence>
<feature type="compositionally biased region" description="Basic and acidic residues" evidence="1">
    <location>
        <begin position="358"/>
        <end position="369"/>
    </location>
</feature>
<gene>
    <name evidence="3" type="ORF">AFUS01_LOCUS45168</name>
</gene>
<comment type="caution">
    <text evidence="3">The sequence shown here is derived from an EMBL/GenBank/DDBJ whole genome shotgun (WGS) entry which is preliminary data.</text>
</comment>
<evidence type="ECO:0000313" key="3">
    <source>
        <dbReference type="EMBL" id="CAG7835849.1"/>
    </source>
</evidence>
<accession>A0A8J2LNZ8</accession>
<feature type="region of interest" description="Disordered" evidence="1">
    <location>
        <begin position="137"/>
        <end position="324"/>
    </location>
</feature>
<evidence type="ECO:0000313" key="4">
    <source>
        <dbReference type="Proteomes" id="UP000708208"/>
    </source>
</evidence>
<protein>
    <submittedName>
        <fullName evidence="3">Uncharacterized protein</fullName>
    </submittedName>
</protein>
<dbReference type="AlphaFoldDB" id="A0A8J2LNZ8"/>
<feature type="chain" id="PRO_5035298350" evidence="2">
    <location>
        <begin position="22"/>
        <end position="595"/>
    </location>
</feature>
<name>A0A8J2LNZ8_9HEXA</name>
<feature type="region of interest" description="Disordered" evidence="1">
    <location>
        <begin position="545"/>
        <end position="564"/>
    </location>
</feature>
<reference evidence="3" key="1">
    <citation type="submission" date="2021-06" db="EMBL/GenBank/DDBJ databases">
        <authorList>
            <person name="Hodson N. C."/>
            <person name="Mongue J. A."/>
            <person name="Jaron S. K."/>
        </authorList>
    </citation>
    <scope>NUCLEOTIDE SEQUENCE</scope>
</reference>
<feature type="compositionally biased region" description="Acidic residues" evidence="1">
    <location>
        <begin position="180"/>
        <end position="198"/>
    </location>
</feature>
<dbReference type="Proteomes" id="UP000708208">
    <property type="component" value="Unassembled WGS sequence"/>
</dbReference>